<feature type="transmembrane region" description="Helical" evidence="13">
    <location>
        <begin position="185"/>
        <end position="206"/>
    </location>
</feature>
<evidence type="ECO:0000256" key="6">
    <source>
        <dbReference type="ARBA" id="ARBA00022837"/>
    </source>
</evidence>
<dbReference type="PANTHER" id="PTHR45628:SF7">
    <property type="entry name" value="VOLTAGE-DEPENDENT CALCIUM CHANNEL TYPE A SUBUNIT ALPHA-1"/>
    <property type="match status" value="1"/>
</dbReference>
<evidence type="ECO:0000259" key="14">
    <source>
        <dbReference type="Pfam" id="PF00520"/>
    </source>
</evidence>
<evidence type="ECO:0000256" key="2">
    <source>
        <dbReference type="ARBA" id="ARBA00022448"/>
    </source>
</evidence>
<evidence type="ECO:0000256" key="8">
    <source>
        <dbReference type="ARBA" id="ARBA00022989"/>
    </source>
</evidence>
<keyword evidence="7" id="KW-0851">Voltage-gated channel</keyword>
<feature type="domain" description="Ion transport" evidence="14">
    <location>
        <begin position="13"/>
        <end position="206"/>
    </location>
</feature>
<gene>
    <name evidence="15" type="ORF">PCOR1329_LOCUS49927</name>
</gene>
<evidence type="ECO:0000256" key="7">
    <source>
        <dbReference type="ARBA" id="ARBA00022882"/>
    </source>
</evidence>
<dbReference type="PANTHER" id="PTHR45628">
    <property type="entry name" value="VOLTAGE-DEPENDENT CALCIUM CHANNEL TYPE A SUBUNIT ALPHA-1"/>
    <property type="match status" value="1"/>
</dbReference>
<name>A0ABN9UMN1_9DINO</name>
<comment type="caution">
    <text evidence="15">The sequence shown here is derived from an EMBL/GenBank/DDBJ whole genome shotgun (WGS) entry which is preliminary data.</text>
</comment>
<dbReference type="Gene3D" id="1.20.120.350">
    <property type="entry name" value="Voltage-gated potassium channels. Chain C"/>
    <property type="match status" value="1"/>
</dbReference>
<dbReference type="Pfam" id="PF00520">
    <property type="entry name" value="Ion_trans"/>
    <property type="match status" value="1"/>
</dbReference>
<proteinExistence type="predicted"/>
<organism evidence="15 16">
    <name type="scientific">Prorocentrum cordatum</name>
    <dbReference type="NCBI Taxonomy" id="2364126"/>
    <lineage>
        <taxon>Eukaryota</taxon>
        <taxon>Sar</taxon>
        <taxon>Alveolata</taxon>
        <taxon>Dinophyceae</taxon>
        <taxon>Prorocentrales</taxon>
        <taxon>Prorocentraceae</taxon>
        <taxon>Prorocentrum</taxon>
    </lineage>
</organism>
<accession>A0ABN9UMN1</accession>
<evidence type="ECO:0000256" key="1">
    <source>
        <dbReference type="ARBA" id="ARBA00004141"/>
    </source>
</evidence>
<dbReference type="Proteomes" id="UP001189429">
    <property type="component" value="Unassembled WGS sequence"/>
</dbReference>
<evidence type="ECO:0000256" key="3">
    <source>
        <dbReference type="ARBA" id="ARBA00022568"/>
    </source>
</evidence>
<dbReference type="InterPro" id="IPR005821">
    <property type="entry name" value="Ion_trans_dom"/>
</dbReference>
<evidence type="ECO:0000256" key="12">
    <source>
        <dbReference type="ARBA" id="ARBA00023303"/>
    </source>
</evidence>
<dbReference type="InterPro" id="IPR050599">
    <property type="entry name" value="VDCC_alpha-1_subunit"/>
</dbReference>
<evidence type="ECO:0000256" key="10">
    <source>
        <dbReference type="ARBA" id="ARBA00023136"/>
    </source>
</evidence>
<keyword evidence="2" id="KW-0813">Transport</keyword>
<sequence>MGGAGGHFCHTCADVVNYLLVLVFVLEIAFRIYAKRLRYFFGREWKWNVADSVLATYCIIEFAASRTYKPYFQIVRTLRLVRVVRAIRSVRVFRDVRLMVCSLSQSLVPLFSAFALLFGVIYVFSICFMYGATIYVEQVGARADVVSELRRNYGKLSTTMYTLLLAISNGRDWNELAAPLCQIHWGFQALFMFYVLFVVIGVLNVLTRGSADFRRACPRAQQARQRPRHAG</sequence>
<feature type="transmembrane region" description="Helical" evidence="13">
    <location>
        <begin position="107"/>
        <end position="132"/>
    </location>
</feature>
<keyword evidence="11" id="KW-0325">Glycoprotein</keyword>
<evidence type="ECO:0000256" key="5">
    <source>
        <dbReference type="ARBA" id="ARBA00022692"/>
    </source>
</evidence>
<keyword evidence="3" id="KW-0109">Calcium transport</keyword>
<keyword evidence="6" id="KW-0106">Calcium</keyword>
<keyword evidence="5 13" id="KW-0812">Transmembrane</keyword>
<keyword evidence="4" id="KW-0107">Calcium channel</keyword>
<keyword evidence="16" id="KW-1185">Reference proteome</keyword>
<keyword evidence="10 13" id="KW-0472">Membrane</keyword>
<protein>
    <recommendedName>
        <fullName evidence="14">Ion transport domain-containing protein</fullName>
    </recommendedName>
</protein>
<comment type="subcellular location">
    <subcellularLocation>
        <location evidence="1">Membrane</location>
        <topology evidence="1">Multi-pass membrane protein</topology>
    </subcellularLocation>
</comment>
<dbReference type="InterPro" id="IPR027359">
    <property type="entry name" value="Volt_channel_dom_sf"/>
</dbReference>
<feature type="transmembrane region" description="Helical" evidence="13">
    <location>
        <begin position="15"/>
        <end position="34"/>
    </location>
</feature>
<reference evidence="15" key="1">
    <citation type="submission" date="2023-10" db="EMBL/GenBank/DDBJ databases">
        <authorList>
            <person name="Chen Y."/>
            <person name="Shah S."/>
            <person name="Dougan E. K."/>
            <person name="Thang M."/>
            <person name="Chan C."/>
        </authorList>
    </citation>
    <scope>NUCLEOTIDE SEQUENCE [LARGE SCALE GENOMIC DNA]</scope>
</reference>
<keyword evidence="9" id="KW-0406">Ion transport</keyword>
<evidence type="ECO:0000313" key="16">
    <source>
        <dbReference type="Proteomes" id="UP001189429"/>
    </source>
</evidence>
<evidence type="ECO:0000313" key="15">
    <source>
        <dbReference type="EMBL" id="CAK0861166.1"/>
    </source>
</evidence>
<evidence type="ECO:0000256" key="11">
    <source>
        <dbReference type="ARBA" id="ARBA00023180"/>
    </source>
</evidence>
<keyword evidence="8 13" id="KW-1133">Transmembrane helix</keyword>
<evidence type="ECO:0000256" key="4">
    <source>
        <dbReference type="ARBA" id="ARBA00022673"/>
    </source>
</evidence>
<keyword evidence="12" id="KW-0407">Ion channel</keyword>
<dbReference type="EMBL" id="CAUYUJ010016048">
    <property type="protein sequence ID" value="CAK0861166.1"/>
    <property type="molecule type" value="Genomic_DNA"/>
</dbReference>
<dbReference type="SUPFAM" id="SSF81324">
    <property type="entry name" value="Voltage-gated potassium channels"/>
    <property type="match status" value="1"/>
</dbReference>
<evidence type="ECO:0000256" key="9">
    <source>
        <dbReference type="ARBA" id="ARBA00023065"/>
    </source>
</evidence>
<evidence type="ECO:0000256" key="13">
    <source>
        <dbReference type="SAM" id="Phobius"/>
    </source>
</evidence>
<dbReference type="Gene3D" id="1.10.287.70">
    <property type="match status" value="1"/>
</dbReference>